<evidence type="ECO:0008006" key="3">
    <source>
        <dbReference type="Google" id="ProtNLM"/>
    </source>
</evidence>
<gene>
    <name evidence="1" type="ORF">CUN48_12645</name>
</gene>
<name>A0A2M8QA72_9CHLR</name>
<reference evidence="1 2" key="1">
    <citation type="submission" date="2017-11" db="EMBL/GenBank/DDBJ databases">
        <title>Evolution of Phototrophy in the Chloroflexi Phylum Driven by Horizontal Gene Transfer.</title>
        <authorList>
            <person name="Ward L.M."/>
            <person name="Hemp J."/>
            <person name="Shih P.M."/>
            <person name="Mcglynn S.E."/>
            <person name="Fischer W."/>
        </authorList>
    </citation>
    <scope>NUCLEOTIDE SEQUENCE [LARGE SCALE GENOMIC DNA]</scope>
    <source>
        <strain evidence="1">JP3_7</strain>
    </source>
</reference>
<dbReference type="AlphaFoldDB" id="A0A2M8QA72"/>
<protein>
    <recommendedName>
        <fullName evidence="3">DUF429 domain-containing protein</fullName>
    </recommendedName>
</protein>
<evidence type="ECO:0000313" key="1">
    <source>
        <dbReference type="EMBL" id="PJF46660.1"/>
    </source>
</evidence>
<comment type="caution">
    <text evidence="1">The sequence shown here is derived from an EMBL/GenBank/DDBJ whole genome shotgun (WGS) entry which is preliminary data.</text>
</comment>
<evidence type="ECO:0000313" key="2">
    <source>
        <dbReference type="Proteomes" id="UP000230790"/>
    </source>
</evidence>
<dbReference type="Proteomes" id="UP000230790">
    <property type="component" value="Unassembled WGS sequence"/>
</dbReference>
<dbReference type="EMBL" id="PGTN01000113">
    <property type="protein sequence ID" value="PJF46660.1"/>
    <property type="molecule type" value="Genomic_DNA"/>
</dbReference>
<proteinExistence type="predicted"/>
<accession>A0A2M8QA72</accession>
<organism evidence="1 2">
    <name type="scientific">Candidatus Thermofonsia Clade 3 bacterium</name>
    <dbReference type="NCBI Taxonomy" id="2364212"/>
    <lineage>
        <taxon>Bacteria</taxon>
        <taxon>Bacillati</taxon>
        <taxon>Chloroflexota</taxon>
        <taxon>Candidatus Thermofontia</taxon>
        <taxon>Candidatus Thermofonsia Clade 3</taxon>
    </lineage>
</organism>
<sequence length="260" mass="29481">MSAFSRFIGIDYSGARTPDTGLPGLRVYLAEGDAPPVEVRPPSGRRQHWTRRGIAEWLAERLRHGPPALVGIDHGFSFPLQYFQKYKLPPDWAAFLDDFHRHWPTDEDDTTVDWVRAGARGNGAARTGDRRWRRLCETRAGSAKSVFHFDVQGSVAKSTHAGLPWLRYLRHQLGARVHFWPFDGWDAPPGRSLIAEVYPSLWRADWPSDGRTTDQHDAYVVAMWLQQASRNGTLDFHLHPALTPEERAIAEIEGWILGVA</sequence>